<reference evidence="1 2" key="1">
    <citation type="submission" date="2019-07" db="EMBL/GenBank/DDBJ databases">
        <title>Whole genome shotgun sequence of Vibrio sagamiensis NBRC 104589.</title>
        <authorList>
            <person name="Hosoyama A."/>
            <person name="Uohara A."/>
            <person name="Ohji S."/>
            <person name="Ichikawa N."/>
        </authorList>
    </citation>
    <scope>NUCLEOTIDE SEQUENCE [LARGE SCALE GENOMIC DNA]</scope>
    <source>
        <strain evidence="1 2">NBRC 104589</strain>
    </source>
</reference>
<dbReference type="RefSeq" id="WP_039983072.1">
    <property type="nucleotide sequence ID" value="NZ_BAOJ01000156.1"/>
</dbReference>
<dbReference type="EMBL" id="BJXJ01000040">
    <property type="protein sequence ID" value="GEM77106.1"/>
    <property type="molecule type" value="Genomic_DNA"/>
</dbReference>
<comment type="caution">
    <text evidence="1">The sequence shown here is derived from an EMBL/GenBank/DDBJ whole genome shotgun (WGS) entry which is preliminary data.</text>
</comment>
<organism evidence="1 2">
    <name type="scientific">Vibrio sagamiensis NBRC 104589</name>
    <dbReference type="NCBI Taxonomy" id="1219064"/>
    <lineage>
        <taxon>Bacteria</taxon>
        <taxon>Pseudomonadati</taxon>
        <taxon>Pseudomonadota</taxon>
        <taxon>Gammaproteobacteria</taxon>
        <taxon>Vibrionales</taxon>
        <taxon>Vibrionaceae</taxon>
        <taxon>Vibrio</taxon>
    </lineage>
</organism>
<evidence type="ECO:0000313" key="1">
    <source>
        <dbReference type="EMBL" id="GEM77106.1"/>
    </source>
</evidence>
<proteinExistence type="predicted"/>
<sequence length="151" mass="17228">MSHEKIKSLVLQLPNLMDVEYIDQARSNDIWSIVNNSDNEITIQYLQQKNEILVSINNDVQFDALSLDNCQLLLQFNFIYKDTGGAHFSISPEDNSIHLQLGHTADLSIVELVKIIDSLTDLKYNWSRLLVENNEPLNKEETKLPGSVILC</sequence>
<dbReference type="AlphaFoldDB" id="A0A511QJ59"/>
<dbReference type="Proteomes" id="UP000321922">
    <property type="component" value="Unassembled WGS sequence"/>
</dbReference>
<evidence type="ECO:0008006" key="3">
    <source>
        <dbReference type="Google" id="ProtNLM"/>
    </source>
</evidence>
<dbReference type="OrthoDB" id="7065115at2"/>
<gene>
    <name evidence="1" type="ORF">VSA01S_32180</name>
</gene>
<dbReference type="Gene3D" id="3.30.1460.10">
    <property type="match status" value="1"/>
</dbReference>
<protein>
    <recommendedName>
        <fullName evidence="3">Type III secretion chaperone CesT</fullName>
    </recommendedName>
</protein>
<dbReference type="SUPFAM" id="SSF69635">
    <property type="entry name" value="Type III secretory system chaperone-like"/>
    <property type="match status" value="1"/>
</dbReference>
<name>A0A511QJ59_9VIBR</name>
<dbReference type="CDD" id="cd16364">
    <property type="entry name" value="T3SC_I-like"/>
    <property type="match status" value="1"/>
</dbReference>
<evidence type="ECO:0000313" key="2">
    <source>
        <dbReference type="Proteomes" id="UP000321922"/>
    </source>
</evidence>
<keyword evidence="2" id="KW-1185">Reference proteome</keyword>
<accession>A0A511QJ59</accession>